<name>A0A366KE44_9BIFI</name>
<organism evidence="4 5">
    <name type="scientific">Bifidobacterium xylocopae</name>
    <dbReference type="NCBI Taxonomy" id="2493119"/>
    <lineage>
        <taxon>Bacteria</taxon>
        <taxon>Bacillati</taxon>
        <taxon>Actinomycetota</taxon>
        <taxon>Actinomycetes</taxon>
        <taxon>Bifidobacteriales</taxon>
        <taxon>Bifidobacteriaceae</taxon>
        <taxon>Bifidobacterium</taxon>
    </lineage>
</organism>
<dbReference type="InterPro" id="IPR010982">
    <property type="entry name" value="Lambda_DNA-bd_dom_sf"/>
</dbReference>
<protein>
    <recommendedName>
        <fullName evidence="3">HTH cro/C1-type domain-containing protein</fullName>
    </recommendedName>
</protein>
<reference evidence="4 5" key="1">
    <citation type="submission" date="2017-10" db="EMBL/GenBank/DDBJ databases">
        <title>Bifidobacterium xylocopum sp. nov. and Bifidobacterium aemilianum sp. nov., from the carpenter bee (Xylocopa violacea) digestive tract.</title>
        <authorList>
            <person name="Alberoni D."/>
            <person name="Baffoni L."/>
            <person name="Di Gioia D."/>
            <person name="Gaggia F."/>
            <person name="Biavati B."/>
        </authorList>
    </citation>
    <scope>NUCLEOTIDE SEQUENCE [LARGE SCALE GENOMIC DNA]</scope>
    <source>
        <strain evidence="4 5">XV2</strain>
    </source>
</reference>
<accession>A0A366KE44</accession>
<dbReference type="Pfam" id="PF01381">
    <property type="entry name" value="HTH_3"/>
    <property type="match status" value="1"/>
</dbReference>
<dbReference type="RefSeq" id="WP_113853366.1">
    <property type="nucleotide sequence ID" value="NZ_PDCH01000006.1"/>
</dbReference>
<proteinExistence type="predicted"/>
<feature type="domain" description="HTH cro/C1-type" evidence="3">
    <location>
        <begin position="17"/>
        <end position="69"/>
    </location>
</feature>
<gene>
    <name evidence="4" type="ORF">CRD59_04085</name>
</gene>
<dbReference type="Proteomes" id="UP000252345">
    <property type="component" value="Unassembled WGS sequence"/>
</dbReference>
<comment type="caution">
    <text evidence="4">The sequence shown here is derived from an EMBL/GenBank/DDBJ whole genome shotgun (WGS) entry which is preliminary data.</text>
</comment>
<dbReference type="SMART" id="SM00530">
    <property type="entry name" value="HTH_XRE"/>
    <property type="match status" value="1"/>
</dbReference>
<dbReference type="PANTHER" id="PTHR46558:SF11">
    <property type="entry name" value="HTH-TYPE TRANSCRIPTIONAL REGULATOR XRE"/>
    <property type="match status" value="1"/>
</dbReference>
<dbReference type="CDD" id="cd00093">
    <property type="entry name" value="HTH_XRE"/>
    <property type="match status" value="1"/>
</dbReference>
<evidence type="ECO:0000313" key="4">
    <source>
        <dbReference type="EMBL" id="RBP99383.1"/>
    </source>
</evidence>
<evidence type="ECO:0000256" key="1">
    <source>
        <dbReference type="ARBA" id="ARBA00023125"/>
    </source>
</evidence>
<sequence length="402" mass="44594">MKTSYDKPLNLGQTLFRLRKERGSTQQEVGEFVGVSKVAISKWENGLNLPDISSLPLLASYFNVSIDQLLGYEAQLSEEQAHSIYANLARTLGGASNDRVDQAGGKADSRQEQSAAPTPESARKVWTSVQALIKRYYSSPILLLSMGIFVLNHYDLLPGPHTMDHDRIYLERARELFARVRELSSDAKLIDRANKNEAYCLLLLRRPQDVLKLLGEHMDELFPGETLIASAQQQLGRTEDALETTQASIFQYATVLVSQLASYLPLIRSSSTAVIATAERGEALITTFRLEDLSPVIVLNFRLSLACAYADLGVTDGARQALQAYADLLATAAFPITRHGDEYFSRIDHWLETIGVDAPAPRLSGLYEQNMSLLPFRHPQLGGLLQTEPFAPLAAQLKTMKR</sequence>
<keyword evidence="1" id="KW-0238">DNA-binding</keyword>
<dbReference type="SUPFAM" id="SSF47413">
    <property type="entry name" value="lambda repressor-like DNA-binding domains"/>
    <property type="match status" value="1"/>
</dbReference>
<feature type="region of interest" description="Disordered" evidence="2">
    <location>
        <begin position="96"/>
        <end position="121"/>
    </location>
</feature>
<dbReference type="GO" id="GO:0003677">
    <property type="term" value="F:DNA binding"/>
    <property type="evidence" value="ECO:0007669"/>
    <property type="project" value="UniProtKB-KW"/>
</dbReference>
<evidence type="ECO:0000259" key="3">
    <source>
        <dbReference type="PROSITE" id="PS50943"/>
    </source>
</evidence>
<dbReference type="Gene3D" id="1.10.260.40">
    <property type="entry name" value="lambda repressor-like DNA-binding domains"/>
    <property type="match status" value="1"/>
</dbReference>
<dbReference type="EMBL" id="PDCH01000006">
    <property type="protein sequence ID" value="RBP99383.1"/>
    <property type="molecule type" value="Genomic_DNA"/>
</dbReference>
<dbReference type="InterPro" id="IPR001387">
    <property type="entry name" value="Cro/C1-type_HTH"/>
</dbReference>
<evidence type="ECO:0000256" key="2">
    <source>
        <dbReference type="SAM" id="MobiDB-lite"/>
    </source>
</evidence>
<dbReference type="AlphaFoldDB" id="A0A366KE44"/>
<dbReference type="PROSITE" id="PS50943">
    <property type="entry name" value="HTH_CROC1"/>
    <property type="match status" value="1"/>
</dbReference>
<evidence type="ECO:0000313" key="5">
    <source>
        <dbReference type="Proteomes" id="UP000252345"/>
    </source>
</evidence>
<dbReference type="OrthoDB" id="9805856at2"/>
<keyword evidence="5" id="KW-1185">Reference proteome</keyword>
<dbReference type="PANTHER" id="PTHR46558">
    <property type="entry name" value="TRACRIPTIONAL REGULATORY PROTEIN-RELATED-RELATED"/>
    <property type="match status" value="1"/>
</dbReference>